<dbReference type="Proteomes" id="UP000603200">
    <property type="component" value="Unassembled WGS sequence"/>
</dbReference>
<keyword evidence="2" id="KW-1185">Reference proteome</keyword>
<dbReference type="EMBL" id="BOMN01000027">
    <property type="protein sequence ID" value="GIE19255.1"/>
    <property type="molecule type" value="Genomic_DNA"/>
</dbReference>
<proteinExistence type="predicted"/>
<reference evidence="1 2" key="1">
    <citation type="submission" date="2021-01" db="EMBL/GenBank/DDBJ databases">
        <title>Whole genome shotgun sequence of Actinoplanes humidus NBRC 14915.</title>
        <authorList>
            <person name="Komaki H."/>
            <person name="Tamura T."/>
        </authorList>
    </citation>
    <scope>NUCLEOTIDE SEQUENCE [LARGE SCALE GENOMIC DNA]</scope>
    <source>
        <strain evidence="1 2">NBRC 14915</strain>
    </source>
</reference>
<protein>
    <submittedName>
        <fullName evidence="1">Uncharacterized protein</fullName>
    </submittedName>
</protein>
<evidence type="ECO:0000313" key="1">
    <source>
        <dbReference type="EMBL" id="GIE19255.1"/>
    </source>
</evidence>
<gene>
    <name evidence="1" type="ORF">Ahu01nite_023570</name>
</gene>
<comment type="caution">
    <text evidence="1">The sequence shown here is derived from an EMBL/GenBank/DDBJ whole genome shotgun (WGS) entry which is preliminary data.</text>
</comment>
<name>A0ABQ3ZKZ8_9ACTN</name>
<organism evidence="1 2">
    <name type="scientific">Winogradskya humida</name>
    <dbReference type="NCBI Taxonomy" id="113566"/>
    <lineage>
        <taxon>Bacteria</taxon>
        <taxon>Bacillati</taxon>
        <taxon>Actinomycetota</taxon>
        <taxon>Actinomycetes</taxon>
        <taxon>Micromonosporales</taxon>
        <taxon>Micromonosporaceae</taxon>
        <taxon>Winogradskya</taxon>
    </lineage>
</organism>
<accession>A0ABQ3ZKZ8</accession>
<evidence type="ECO:0000313" key="2">
    <source>
        <dbReference type="Proteomes" id="UP000603200"/>
    </source>
</evidence>
<sequence length="53" mass="6132">MEQRKRPAASEKDPDLVNKHRDLVNAEWIDVCGDVPSLPDREIVHLRPKLTGW</sequence>